<evidence type="ECO:0000313" key="3">
    <source>
        <dbReference type="Proteomes" id="UP001432061"/>
    </source>
</evidence>
<accession>A0AAX4G947</accession>
<dbReference type="InterPro" id="IPR041021">
    <property type="entry name" value="HMUD2"/>
</dbReference>
<protein>
    <recommendedName>
        <fullName evidence="4">GIY-YIG domain-containing protein</fullName>
    </recommendedName>
</protein>
<sequence length="532" mass="61022">MSRYHYTYRITHVPTGRFYVGIRSCSCTPEQDPYMGSGVIIKRLLESHPASEFLKTIIEKFETRLEASDLESIIVTEELLLDPLCLNLKLGGDNSIIPNQFKAALARTGKKYKSGINPWDDPEYRERVIKSIKENRGNSPYPFMVSNGYWWVWKDACRIYDRWVNNGGTVNPTCMPKRGCGYKSIGLWYSKLLDTEYRNLKGDESVFRNMIAMFKDGWIPKEDKRFMTMINSSVTPGIVVIRGTSGTGKGTRVVQFLEWLRTKYEPELIEYEFDKKMIQVGFWFKEINLVFIGKYTVSNKSGLASWTSMDFIHSTLKSSEMANSLLKYLKIKFKDATIILEGEPMMQSHRWRPEFVHQDLGFNNMAFISFIYQAREDYDKRIIGRSGKAAKDTGWGRNEQYTKDHVKIMGEYASIGYELEPDSQNELFIAKAANENGVKAVGWNILKFFDAPLHFIGSFIIDFVGLRGLSKEEFQKYCDTTPMLRKIKGSNPLAHRVPEKPQKASKTKTKASAQPEATKAASRSLLDLMKKG</sequence>
<organism evidence="2 3">
    <name type="scientific">Escherichia phage YX22</name>
    <dbReference type="NCBI Taxonomy" id="3093951"/>
    <lineage>
        <taxon>Viruses</taxon>
        <taxon>Duplodnaviria</taxon>
        <taxon>Heunggongvirae</taxon>
        <taxon>Uroviricota</taxon>
        <taxon>Caudoviricetes</taxon>
        <taxon>Pantevenvirales</taxon>
        <taxon>Ackermannviridae</taxon>
        <taxon>Aglimvirinae</taxon>
    </lineage>
</organism>
<proteinExistence type="predicted"/>
<dbReference type="Proteomes" id="UP001432061">
    <property type="component" value="Segment"/>
</dbReference>
<reference evidence="2" key="1">
    <citation type="submission" date="2023-11" db="EMBL/GenBank/DDBJ databases">
        <authorList>
            <person name="Tan Y."/>
        </authorList>
    </citation>
    <scope>NUCLEOTIDE SEQUENCE</scope>
</reference>
<feature type="region of interest" description="Disordered" evidence="1">
    <location>
        <begin position="490"/>
        <end position="532"/>
    </location>
</feature>
<dbReference type="EMBL" id="OR776998">
    <property type="protein sequence ID" value="WPH64586.1"/>
    <property type="molecule type" value="Genomic_DNA"/>
</dbReference>
<dbReference type="Pfam" id="PF18747">
    <property type="entry name" value="HMUD2"/>
    <property type="match status" value="1"/>
</dbReference>
<name>A0AAX4G947_9CAUD</name>
<evidence type="ECO:0000256" key="1">
    <source>
        <dbReference type="SAM" id="MobiDB-lite"/>
    </source>
</evidence>
<evidence type="ECO:0000313" key="2">
    <source>
        <dbReference type="EMBL" id="WPH64586.1"/>
    </source>
</evidence>
<evidence type="ECO:0008006" key="4">
    <source>
        <dbReference type="Google" id="ProtNLM"/>
    </source>
</evidence>